<dbReference type="EMBL" id="CM017875">
    <property type="protein sequence ID" value="KAG1338091.1"/>
    <property type="molecule type" value="Genomic_DNA"/>
</dbReference>
<gene>
    <name evidence="1" type="ORF">COCNU_04G003970</name>
</gene>
<evidence type="ECO:0000313" key="1">
    <source>
        <dbReference type="EMBL" id="KAG1338091.1"/>
    </source>
</evidence>
<name>A0A8K0MZY1_COCNU</name>
<reference evidence="1" key="1">
    <citation type="journal article" date="2017" name="Gigascience">
        <title>The genome draft of coconut (Cocos nucifera).</title>
        <authorList>
            <person name="Xiao Y."/>
            <person name="Xu P."/>
            <person name="Fan H."/>
            <person name="Baudouin L."/>
            <person name="Xia W."/>
            <person name="Bocs S."/>
            <person name="Xu J."/>
            <person name="Li Q."/>
            <person name="Guo A."/>
            <person name="Zhou L."/>
            <person name="Li J."/>
            <person name="Wu Y."/>
            <person name="Ma Z."/>
            <person name="Armero A."/>
            <person name="Issali A.E."/>
            <person name="Liu N."/>
            <person name="Peng M."/>
            <person name="Yang Y."/>
        </authorList>
    </citation>
    <scope>NUCLEOTIDE SEQUENCE</scope>
    <source>
        <tissue evidence="1">Spear leaf of Hainan Tall coconut</tissue>
    </source>
</reference>
<comment type="caution">
    <text evidence="1">The sequence shown here is derived from an EMBL/GenBank/DDBJ whole genome shotgun (WGS) entry which is preliminary data.</text>
</comment>
<dbReference type="OrthoDB" id="430293at2759"/>
<reference evidence="1" key="2">
    <citation type="submission" date="2019-07" db="EMBL/GenBank/DDBJ databases">
        <authorList>
            <person name="Yang Y."/>
            <person name="Bocs S."/>
            <person name="Baudouin L."/>
        </authorList>
    </citation>
    <scope>NUCLEOTIDE SEQUENCE</scope>
    <source>
        <tissue evidence="1">Spear leaf of Hainan Tall coconut</tissue>
    </source>
</reference>
<sequence>MPYGKEAKDEVIKLIQGKSLQIHAYEDDQCPCQALVGADAEEKLNYVTYDQFSELAVVTSSSISYHII</sequence>
<evidence type="ECO:0000313" key="2">
    <source>
        <dbReference type="Proteomes" id="UP000797356"/>
    </source>
</evidence>
<organism evidence="1 2">
    <name type="scientific">Cocos nucifera</name>
    <name type="common">Coconut palm</name>
    <dbReference type="NCBI Taxonomy" id="13894"/>
    <lineage>
        <taxon>Eukaryota</taxon>
        <taxon>Viridiplantae</taxon>
        <taxon>Streptophyta</taxon>
        <taxon>Embryophyta</taxon>
        <taxon>Tracheophyta</taxon>
        <taxon>Spermatophyta</taxon>
        <taxon>Magnoliopsida</taxon>
        <taxon>Liliopsida</taxon>
        <taxon>Arecaceae</taxon>
        <taxon>Arecoideae</taxon>
        <taxon>Cocoseae</taxon>
        <taxon>Attaleinae</taxon>
        <taxon>Cocos</taxon>
    </lineage>
</organism>
<keyword evidence="2" id="KW-1185">Reference proteome</keyword>
<dbReference type="Proteomes" id="UP000797356">
    <property type="component" value="Chromosome 4"/>
</dbReference>
<dbReference type="AlphaFoldDB" id="A0A8K0MZY1"/>
<protein>
    <submittedName>
        <fullName evidence="1">Putative staphylococcal-like nuclease CAN1</fullName>
    </submittedName>
</protein>
<proteinExistence type="predicted"/>
<accession>A0A8K0MZY1</accession>